<evidence type="ECO:0000256" key="2">
    <source>
        <dbReference type="ARBA" id="ARBA00022723"/>
    </source>
</evidence>
<dbReference type="AlphaFoldDB" id="A0A6P8IXF2"/>
<dbReference type="GeneID" id="116305906"/>
<feature type="compositionally biased region" description="Polar residues" evidence="8">
    <location>
        <begin position="157"/>
        <end position="175"/>
    </location>
</feature>
<dbReference type="FunFam" id="3.30.160.60:FF:000624">
    <property type="entry name" value="zinc finger protein 697"/>
    <property type="match status" value="1"/>
</dbReference>
<dbReference type="InterPro" id="IPR036236">
    <property type="entry name" value="Znf_C2H2_sf"/>
</dbReference>
<dbReference type="FunFam" id="3.30.160.60:FF:000018">
    <property type="entry name" value="Krueppel-like factor 15"/>
    <property type="match status" value="1"/>
</dbReference>
<dbReference type="SMART" id="SM00355">
    <property type="entry name" value="ZnF_C2H2"/>
    <property type="match status" value="3"/>
</dbReference>
<evidence type="ECO:0000256" key="3">
    <source>
        <dbReference type="ARBA" id="ARBA00022737"/>
    </source>
</evidence>
<feature type="domain" description="C2H2-type" evidence="9">
    <location>
        <begin position="190"/>
        <end position="219"/>
    </location>
</feature>
<evidence type="ECO:0000256" key="4">
    <source>
        <dbReference type="ARBA" id="ARBA00022771"/>
    </source>
</evidence>
<keyword evidence="4 7" id="KW-0863">Zinc-finger</keyword>
<evidence type="ECO:0000256" key="1">
    <source>
        <dbReference type="ARBA" id="ARBA00004123"/>
    </source>
</evidence>
<evidence type="ECO:0000259" key="9">
    <source>
        <dbReference type="PROSITE" id="PS50157"/>
    </source>
</evidence>
<dbReference type="InterPro" id="IPR013087">
    <property type="entry name" value="Znf_C2H2_type"/>
</dbReference>
<dbReference type="Gene3D" id="3.30.160.60">
    <property type="entry name" value="Classic Zinc Finger"/>
    <property type="match status" value="3"/>
</dbReference>
<evidence type="ECO:0000256" key="5">
    <source>
        <dbReference type="ARBA" id="ARBA00022833"/>
    </source>
</evidence>
<evidence type="ECO:0000256" key="6">
    <source>
        <dbReference type="ARBA" id="ARBA00023242"/>
    </source>
</evidence>
<dbReference type="PROSITE" id="PS50157">
    <property type="entry name" value="ZINC_FINGER_C2H2_2"/>
    <property type="match status" value="3"/>
</dbReference>
<dbReference type="RefSeq" id="XP_031571767.1">
    <property type="nucleotide sequence ID" value="XM_031715907.1"/>
</dbReference>
<dbReference type="InParanoid" id="A0A6P8IXF2"/>
<sequence>MDAQVPDVLFGGVIDSDEDIALDSPSVFGDDPFNYDIMGPSCPADVYIEYLFSKGLADSIRETPLISEEQDETIELRNYLISSAFNSYYSNTMEFEKTNKDNLVISASGLLGLDDSSDGCSVSDSSSDVMEKLDSADSLYGCDVHLTVLDRSPSSTCNSIPGSTSRKQVENSVSNRVEKPGRRRASTREYKCHYIGCTKVYTKSSHLKAHIRRHTGEKPFVCTWKGCNWRFSRSDELARHKRSHSGIKPFICDICDKRFSRSDHLAKHRKTHYRVRKNSTSFNVV</sequence>
<evidence type="ECO:0000256" key="8">
    <source>
        <dbReference type="SAM" id="MobiDB-lite"/>
    </source>
</evidence>
<keyword evidence="2" id="KW-0479">Metal-binding</keyword>
<proteinExistence type="predicted"/>
<dbReference type="Proteomes" id="UP000515163">
    <property type="component" value="Unplaced"/>
</dbReference>
<comment type="subcellular location">
    <subcellularLocation>
        <location evidence="1">Nucleus</location>
    </subcellularLocation>
</comment>
<dbReference type="PANTHER" id="PTHR23235">
    <property type="entry name" value="KRUEPPEL-LIKE TRANSCRIPTION FACTOR"/>
    <property type="match status" value="1"/>
</dbReference>
<reference evidence="11" key="1">
    <citation type="submission" date="2025-08" db="UniProtKB">
        <authorList>
            <consortium name="RefSeq"/>
        </authorList>
    </citation>
    <scope>IDENTIFICATION</scope>
    <source>
        <tissue evidence="11">Tentacle</tissue>
    </source>
</reference>
<feature type="domain" description="C2H2-type" evidence="9">
    <location>
        <begin position="250"/>
        <end position="277"/>
    </location>
</feature>
<dbReference type="GO" id="GO:0008270">
    <property type="term" value="F:zinc ion binding"/>
    <property type="evidence" value="ECO:0007669"/>
    <property type="project" value="UniProtKB-KW"/>
</dbReference>
<gene>
    <name evidence="11" type="primary">LOC116305906</name>
</gene>
<evidence type="ECO:0000313" key="11">
    <source>
        <dbReference type="RefSeq" id="XP_031571767.1"/>
    </source>
</evidence>
<dbReference type="GO" id="GO:0000978">
    <property type="term" value="F:RNA polymerase II cis-regulatory region sequence-specific DNA binding"/>
    <property type="evidence" value="ECO:0007669"/>
    <property type="project" value="TreeGrafter"/>
</dbReference>
<evidence type="ECO:0000256" key="7">
    <source>
        <dbReference type="PROSITE-ProRule" id="PRU00042"/>
    </source>
</evidence>
<dbReference type="GO" id="GO:0005634">
    <property type="term" value="C:nucleus"/>
    <property type="evidence" value="ECO:0007669"/>
    <property type="project" value="UniProtKB-SubCell"/>
</dbReference>
<keyword evidence="6" id="KW-0539">Nucleus</keyword>
<dbReference type="Pfam" id="PF00096">
    <property type="entry name" value="zf-C2H2"/>
    <property type="match status" value="3"/>
</dbReference>
<dbReference type="OrthoDB" id="4748970at2759"/>
<dbReference type="KEGG" id="aten:116305906"/>
<accession>A0A6P8IXF2</accession>
<organism evidence="10 11">
    <name type="scientific">Actinia tenebrosa</name>
    <name type="common">Australian red waratah sea anemone</name>
    <dbReference type="NCBI Taxonomy" id="6105"/>
    <lineage>
        <taxon>Eukaryota</taxon>
        <taxon>Metazoa</taxon>
        <taxon>Cnidaria</taxon>
        <taxon>Anthozoa</taxon>
        <taxon>Hexacorallia</taxon>
        <taxon>Actiniaria</taxon>
        <taxon>Actiniidae</taxon>
        <taxon>Actinia</taxon>
    </lineage>
</organism>
<keyword evidence="10" id="KW-1185">Reference proteome</keyword>
<dbReference type="GO" id="GO:0000981">
    <property type="term" value="F:DNA-binding transcription factor activity, RNA polymerase II-specific"/>
    <property type="evidence" value="ECO:0007669"/>
    <property type="project" value="TreeGrafter"/>
</dbReference>
<evidence type="ECO:0000313" key="10">
    <source>
        <dbReference type="Proteomes" id="UP000515163"/>
    </source>
</evidence>
<keyword evidence="3" id="KW-0677">Repeat</keyword>
<dbReference type="FunFam" id="3.30.160.60:FF:000125">
    <property type="entry name" value="Putative zinc finger protein 143"/>
    <property type="match status" value="1"/>
</dbReference>
<keyword evidence="5" id="KW-0862">Zinc</keyword>
<feature type="region of interest" description="Disordered" evidence="8">
    <location>
        <begin position="157"/>
        <end position="182"/>
    </location>
</feature>
<feature type="domain" description="C2H2-type" evidence="9">
    <location>
        <begin position="220"/>
        <end position="249"/>
    </location>
</feature>
<dbReference type="SUPFAM" id="SSF57667">
    <property type="entry name" value="beta-beta-alpha zinc fingers"/>
    <property type="match status" value="2"/>
</dbReference>
<dbReference type="PANTHER" id="PTHR23235:SF120">
    <property type="entry name" value="KRUPPEL-LIKE FACTOR 15"/>
    <property type="match status" value="1"/>
</dbReference>
<dbReference type="PROSITE" id="PS00028">
    <property type="entry name" value="ZINC_FINGER_C2H2_1"/>
    <property type="match status" value="3"/>
</dbReference>
<protein>
    <submittedName>
        <fullName evidence="11">Krueppel-like factor 6</fullName>
    </submittedName>
</protein>
<name>A0A6P8IXF2_ACTTE</name>